<dbReference type="CDD" id="cd06170">
    <property type="entry name" value="LuxR_C_like"/>
    <property type="match status" value="1"/>
</dbReference>
<sequence length="147" mass="15951">MLVSPQRGDTRELALAMLAQAAKCQAAATELLNYALGMLHGEEHTIPLQRVGHLHTDTVLEELAAVEKDNECAEVIRISGLTQRQNEVLQLLARGGLSNRQIARKLGLAESTVKAHLHAIFVRLQAKDRTDAVIKAFGGTLGDLRAV</sequence>
<dbReference type="EMBL" id="ANMG01000010">
    <property type="protein sequence ID" value="EMD28656.1"/>
    <property type="molecule type" value="Genomic_DNA"/>
</dbReference>
<dbReference type="PROSITE" id="PS00622">
    <property type="entry name" value="HTH_LUXR_1"/>
    <property type="match status" value="1"/>
</dbReference>
<evidence type="ECO:0000256" key="3">
    <source>
        <dbReference type="ARBA" id="ARBA00023163"/>
    </source>
</evidence>
<dbReference type="SMART" id="SM00421">
    <property type="entry name" value="HTH_LUXR"/>
    <property type="match status" value="1"/>
</dbReference>
<dbReference type="SUPFAM" id="SSF46894">
    <property type="entry name" value="C-terminal effector domain of the bipartite response regulators"/>
    <property type="match status" value="1"/>
</dbReference>
<evidence type="ECO:0000313" key="8">
    <source>
        <dbReference type="Proteomes" id="UP000188551"/>
    </source>
</evidence>
<evidence type="ECO:0000259" key="4">
    <source>
        <dbReference type="PROSITE" id="PS50043"/>
    </source>
</evidence>
<keyword evidence="8" id="KW-1185">Reference proteome</keyword>
<protein>
    <submittedName>
        <fullName evidence="6">Helix-turn-helix transcriptional regulator</fullName>
    </submittedName>
</protein>
<dbReference type="PANTHER" id="PTHR44688:SF16">
    <property type="entry name" value="DNA-BINDING TRANSCRIPTIONAL ACTIVATOR DEVR_DOSR"/>
    <property type="match status" value="1"/>
</dbReference>
<reference evidence="6 8" key="2">
    <citation type="submission" date="2017-02" db="EMBL/GenBank/DDBJ databases">
        <title>Amycolatopsis azurea DSM 43854 draft genome.</title>
        <authorList>
            <person name="Mayilraj S."/>
        </authorList>
    </citation>
    <scope>NUCLEOTIDE SEQUENCE [LARGE SCALE GENOMIC DNA]</scope>
    <source>
        <strain evidence="6 8">DSM 43854</strain>
    </source>
</reference>
<dbReference type="AlphaFoldDB" id="M2QPP9"/>
<dbReference type="Proteomes" id="UP000188551">
    <property type="component" value="Unassembled WGS sequence"/>
</dbReference>
<accession>M2QPP9</accession>
<evidence type="ECO:0000256" key="2">
    <source>
        <dbReference type="ARBA" id="ARBA00023125"/>
    </source>
</evidence>
<dbReference type="EMBL" id="MUXN01000002">
    <property type="protein sequence ID" value="OOC08081.1"/>
    <property type="molecule type" value="Genomic_DNA"/>
</dbReference>
<feature type="domain" description="HTH luxR-type" evidence="4">
    <location>
        <begin position="74"/>
        <end position="140"/>
    </location>
</feature>
<dbReference type="GO" id="GO:0003677">
    <property type="term" value="F:DNA binding"/>
    <property type="evidence" value="ECO:0007669"/>
    <property type="project" value="UniProtKB-KW"/>
</dbReference>
<dbReference type="PRINTS" id="PR00038">
    <property type="entry name" value="HTHLUXR"/>
</dbReference>
<dbReference type="Pfam" id="PF00196">
    <property type="entry name" value="GerE"/>
    <property type="match status" value="1"/>
</dbReference>
<reference evidence="5 7" key="1">
    <citation type="submission" date="2012-10" db="EMBL/GenBank/DDBJ databases">
        <title>Genome assembly of Amycolatopsis azurea DSM 43854.</title>
        <authorList>
            <person name="Khatri I."/>
            <person name="Kaur I."/>
            <person name="Subramanian S."/>
            <person name="Mayilraj S."/>
        </authorList>
    </citation>
    <scope>NUCLEOTIDE SEQUENCE [LARGE SCALE GENOMIC DNA]</scope>
    <source>
        <strain evidence="5 7">DSM 43854</strain>
    </source>
</reference>
<organism evidence="5 7">
    <name type="scientific">Amycolatopsis azurea DSM 43854</name>
    <dbReference type="NCBI Taxonomy" id="1238180"/>
    <lineage>
        <taxon>Bacteria</taxon>
        <taxon>Bacillati</taxon>
        <taxon>Actinomycetota</taxon>
        <taxon>Actinomycetes</taxon>
        <taxon>Pseudonocardiales</taxon>
        <taxon>Pseudonocardiaceae</taxon>
        <taxon>Amycolatopsis</taxon>
    </lineage>
</organism>
<evidence type="ECO:0000313" key="6">
    <source>
        <dbReference type="EMBL" id="OOC08081.1"/>
    </source>
</evidence>
<keyword evidence="3" id="KW-0804">Transcription</keyword>
<evidence type="ECO:0000313" key="5">
    <source>
        <dbReference type="EMBL" id="EMD28656.1"/>
    </source>
</evidence>
<proteinExistence type="predicted"/>
<dbReference type="InterPro" id="IPR036388">
    <property type="entry name" value="WH-like_DNA-bd_sf"/>
</dbReference>
<dbReference type="GO" id="GO:0006355">
    <property type="term" value="P:regulation of DNA-templated transcription"/>
    <property type="evidence" value="ECO:0007669"/>
    <property type="project" value="InterPro"/>
</dbReference>
<dbReference type="Gene3D" id="1.10.10.10">
    <property type="entry name" value="Winged helix-like DNA-binding domain superfamily/Winged helix DNA-binding domain"/>
    <property type="match status" value="1"/>
</dbReference>
<dbReference type="InterPro" id="IPR016032">
    <property type="entry name" value="Sig_transdc_resp-reg_C-effctor"/>
</dbReference>
<keyword evidence="2" id="KW-0238">DNA-binding</keyword>
<keyword evidence="1" id="KW-0805">Transcription regulation</keyword>
<gene>
    <name evidence="6" type="ORF">B0293_04185</name>
    <name evidence="5" type="ORF">C791_0280</name>
</gene>
<dbReference type="PATRIC" id="fig|1238180.3.peg.1638"/>
<name>M2QPP9_9PSEU</name>
<evidence type="ECO:0000313" key="7">
    <source>
        <dbReference type="Proteomes" id="UP000014137"/>
    </source>
</evidence>
<dbReference type="InterPro" id="IPR000792">
    <property type="entry name" value="Tscrpt_reg_LuxR_C"/>
</dbReference>
<comment type="caution">
    <text evidence="5">The sequence shown here is derived from an EMBL/GenBank/DDBJ whole genome shotgun (WGS) entry which is preliminary data.</text>
</comment>
<evidence type="ECO:0000256" key="1">
    <source>
        <dbReference type="ARBA" id="ARBA00023015"/>
    </source>
</evidence>
<dbReference type="Proteomes" id="UP000014137">
    <property type="component" value="Unassembled WGS sequence"/>
</dbReference>
<dbReference type="PANTHER" id="PTHR44688">
    <property type="entry name" value="DNA-BINDING TRANSCRIPTIONAL ACTIVATOR DEVR_DOSR"/>
    <property type="match status" value="1"/>
</dbReference>
<dbReference type="RefSeq" id="WP_005153050.1">
    <property type="nucleotide sequence ID" value="NZ_ANMG01000010.1"/>
</dbReference>
<dbReference type="PROSITE" id="PS50043">
    <property type="entry name" value="HTH_LUXR_2"/>
    <property type="match status" value="1"/>
</dbReference>